<dbReference type="Pfam" id="PF03741">
    <property type="entry name" value="TerC"/>
    <property type="match status" value="1"/>
</dbReference>
<evidence type="ECO:0000256" key="6">
    <source>
        <dbReference type="SAM" id="Phobius"/>
    </source>
</evidence>
<dbReference type="EMBL" id="GL883077">
    <property type="protein sequence ID" value="EGF93489.1"/>
    <property type="molecule type" value="Genomic_DNA"/>
</dbReference>
<dbReference type="PANTHER" id="PTHR30238">
    <property type="entry name" value="MEMBRANE BOUND PREDICTED REDOX MODULATOR"/>
    <property type="match status" value="1"/>
</dbReference>
<evidence type="ECO:0000313" key="8">
    <source>
        <dbReference type="Proteomes" id="UP000006512"/>
    </source>
</evidence>
<evidence type="ECO:0000256" key="1">
    <source>
        <dbReference type="ARBA" id="ARBA00004141"/>
    </source>
</evidence>
<dbReference type="HOGENOM" id="CLU_045644_1_2_5"/>
<feature type="transmembrane region" description="Helical" evidence="6">
    <location>
        <begin position="327"/>
        <end position="346"/>
    </location>
</feature>
<keyword evidence="8" id="KW-1185">Reference proteome</keyword>
<keyword evidence="5 6" id="KW-0472">Membrane</keyword>
<feature type="transmembrane region" description="Helical" evidence="6">
    <location>
        <begin position="302"/>
        <end position="321"/>
    </location>
</feature>
<dbReference type="InterPro" id="IPR005496">
    <property type="entry name" value="Integral_membrane_TerC"/>
</dbReference>
<accession>F4QLJ1</accession>
<dbReference type="GO" id="GO:0016020">
    <property type="term" value="C:membrane"/>
    <property type="evidence" value="ECO:0007669"/>
    <property type="project" value="UniProtKB-SubCell"/>
</dbReference>
<evidence type="ECO:0000256" key="4">
    <source>
        <dbReference type="ARBA" id="ARBA00022989"/>
    </source>
</evidence>
<evidence type="ECO:0000256" key="5">
    <source>
        <dbReference type="ARBA" id="ARBA00023136"/>
    </source>
</evidence>
<feature type="transmembrane region" description="Helical" evidence="6">
    <location>
        <begin position="150"/>
        <end position="171"/>
    </location>
</feature>
<dbReference type="NCBIfam" id="TIGR03718">
    <property type="entry name" value="R_switched_Alx"/>
    <property type="match status" value="1"/>
</dbReference>
<dbReference type="STRING" id="715226.ABI_19290"/>
<protein>
    <submittedName>
        <fullName evidence="7">Integral membrane protein TerC family protein</fullName>
    </submittedName>
</protein>
<comment type="subcellular location">
    <subcellularLocation>
        <location evidence="1">Membrane</location>
        <topology evidence="1">Multi-pass membrane protein</topology>
    </subcellularLocation>
</comment>
<evidence type="ECO:0000313" key="7">
    <source>
        <dbReference type="EMBL" id="EGF93489.1"/>
    </source>
</evidence>
<sequence length="372" mass="40985">MILSLPDLPDLSEVPAMAHSLLAQWDKPPTSPEDIGSPLLWTLFGAFVVIALIIDFSAMKRQGAHKVSLGEAALWSFIWIAASMAFMAFLWWRMGGGSGDAALEAFAQHKALEFLTGYLVEKALAVDNIFVFLMLFTYFAVPAEFQKRALMIGILAALVLRGALILVGAWLINEFHWVLYLFGAFLVFTGIKMWLAAGKEADLDSNPALNWVRKSFAISPTYDGEKFFTRVNRKTMATPLLVVVLLIGIVDVVFAVDSIPAIFAITTDPFIVLTSNVMAILGLRAMYFLLAGVHERFHLLPYGLAMVLVLIGAKMLLIDLYKIPIQWSLGATAVILTLTVLLSLMIKPKSAKPHGAFPFEGKEEAPDEKPRL</sequence>
<gene>
    <name evidence="7" type="ORF">ABI_19290</name>
</gene>
<proteinExistence type="inferred from homology"/>
<feature type="transmembrane region" description="Helical" evidence="6">
    <location>
        <begin position="177"/>
        <end position="195"/>
    </location>
</feature>
<dbReference type="Proteomes" id="UP000006512">
    <property type="component" value="Unassembled WGS sequence"/>
</dbReference>
<feature type="transmembrane region" description="Helical" evidence="6">
    <location>
        <begin position="123"/>
        <end position="141"/>
    </location>
</feature>
<dbReference type="PANTHER" id="PTHR30238:SF0">
    <property type="entry name" value="THYLAKOID MEMBRANE PROTEIN TERC, CHLOROPLASTIC"/>
    <property type="match status" value="1"/>
</dbReference>
<feature type="transmembrane region" description="Helical" evidence="6">
    <location>
        <begin position="39"/>
        <end position="60"/>
    </location>
</feature>
<reference evidence="8" key="1">
    <citation type="submission" date="2011-03" db="EMBL/GenBank/DDBJ databases">
        <title>Draft genome sequence of Brevundimonas diminuta.</title>
        <authorList>
            <person name="Brown P.J.B."/>
            <person name="Buechlein A."/>
            <person name="Hemmerich C."/>
            <person name="Brun Y.V."/>
        </authorList>
    </citation>
    <scope>NUCLEOTIDE SEQUENCE [LARGE SCALE GENOMIC DNA]</scope>
    <source>
        <strain evidence="8">C19</strain>
    </source>
</reference>
<name>F4QLJ1_9CAUL</name>
<dbReference type="eggNOG" id="COG0861">
    <property type="taxonomic scope" value="Bacteria"/>
</dbReference>
<feature type="transmembrane region" description="Helical" evidence="6">
    <location>
        <begin position="72"/>
        <end position="92"/>
    </location>
</feature>
<dbReference type="AlphaFoldDB" id="F4QLJ1"/>
<evidence type="ECO:0000256" key="3">
    <source>
        <dbReference type="ARBA" id="ARBA00022692"/>
    </source>
</evidence>
<dbReference type="InterPro" id="IPR022369">
    <property type="entry name" value="Integral_membrane_TerC_rswitch"/>
</dbReference>
<evidence type="ECO:0000256" key="2">
    <source>
        <dbReference type="ARBA" id="ARBA00007511"/>
    </source>
</evidence>
<keyword evidence="4 6" id="KW-1133">Transmembrane helix</keyword>
<dbReference type="RefSeq" id="WP_006272687.1">
    <property type="nucleotide sequence ID" value="NZ_GL883077.1"/>
</dbReference>
<feature type="transmembrane region" description="Helical" evidence="6">
    <location>
        <begin position="240"/>
        <end position="264"/>
    </location>
</feature>
<feature type="transmembrane region" description="Helical" evidence="6">
    <location>
        <begin position="270"/>
        <end position="290"/>
    </location>
</feature>
<comment type="similarity">
    <text evidence="2">Belongs to the TerC family.</text>
</comment>
<organism evidence="7 8">
    <name type="scientific">Asticcacaulis biprosthecium C19</name>
    <dbReference type="NCBI Taxonomy" id="715226"/>
    <lineage>
        <taxon>Bacteria</taxon>
        <taxon>Pseudomonadati</taxon>
        <taxon>Pseudomonadota</taxon>
        <taxon>Alphaproteobacteria</taxon>
        <taxon>Caulobacterales</taxon>
        <taxon>Caulobacteraceae</taxon>
        <taxon>Asticcacaulis</taxon>
    </lineage>
</organism>
<keyword evidence="3 6" id="KW-0812">Transmembrane</keyword>